<dbReference type="AlphaFoldDB" id="A0A6I3KG44"/>
<dbReference type="RefSeq" id="WP_154738050.1">
    <property type="nucleotide sequence ID" value="NZ_WMBQ01000001.1"/>
</dbReference>
<evidence type="ECO:0000313" key="3">
    <source>
        <dbReference type="Proteomes" id="UP000440694"/>
    </source>
</evidence>
<reference evidence="2 3" key="1">
    <citation type="submission" date="2019-11" db="EMBL/GenBank/DDBJ databases">
        <title>Identification of a novel strain.</title>
        <authorList>
            <person name="Xu Q."/>
            <person name="Wang G."/>
        </authorList>
    </citation>
    <scope>NUCLEOTIDE SEQUENCE [LARGE SCALE GENOMIC DNA]</scope>
    <source>
        <strain evidence="3">xq</strain>
    </source>
</reference>
<dbReference type="EMBL" id="WMBQ01000001">
    <property type="protein sequence ID" value="MTD93518.1"/>
    <property type="molecule type" value="Genomic_DNA"/>
</dbReference>
<evidence type="ECO:0000313" key="2">
    <source>
        <dbReference type="EMBL" id="MTD93518.1"/>
    </source>
</evidence>
<comment type="caution">
    <text evidence="2">The sequence shown here is derived from an EMBL/GenBank/DDBJ whole genome shotgun (WGS) entry which is preliminary data.</text>
</comment>
<feature type="signal peptide" evidence="1">
    <location>
        <begin position="1"/>
        <end position="26"/>
    </location>
</feature>
<name>A0A6I3KG44_9HYPH</name>
<sequence>MIANRMCAFALSAAAATTFFAAPASAGKYDGIWSMTAVTTRGHCGVIPIGMGISNGRIYSTGGSFAFYSISLGGRVSNSGGVSLKAVAGPRVALGTGRFTHVRGSGRWHGKGPSGLCSGTWTATRS</sequence>
<protein>
    <submittedName>
        <fullName evidence="2">Uncharacterized protein</fullName>
    </submittedName>
</protein>
<accession>A0A6I3KG44</accession>
<evidence type="ECO:0000256" key="1">
    <source>
        <dbReference type="SAM" id="SignalP"/>
    </source>
</evidence>
<dbReference type="Proteomes" id="UP000440694">
    <property type="component" value="Unassembled WGS sequence"/>
</dbReference>
<keyword evidence="1" id="KW-0732">Signal</keyword>
<feature type="chain" id="PRO_5026315587" evidence="1">
    <location>
        <begin position="27"/>
        <end position="126"/>
    </location>
</feature>
<organism evidence="2 3">
    <name type="scientific">Hyphomicrobium album</name>
    <dbReference type="NCBI Taxonomy" id="2665159"/>
    <lineage>
        <taxon>Bacteria</taxon>
        <taxon>Pseudomonadati</taxon>
        <taxon>Pseudomonadota</taxon>
        <taxon>Alphaproteobacteria</taxon>
        <taxon>Hyphomicrobiales</taxon>
        <taxon>Hyphomicrobiaceae</taxon>
        <taxon>Hyphomicrobium</taxon>
    </lineage>
</organism>
<proteinExistence type="predicted"/>
<keyword evidence="3" id="KW-1185">Reference proteome</keyword>
<gene>
    <name evidence="2" type="ORF">GIW81_04115</name>
</gene>